<organism evidence="10 11">
    <name type="scientific">Paenibacillus amylolyticus</name>
    <dbReference type="NCBI Taxonomy" id="1451"/>
    <lineage>
        <taxon>Bacteria</taxon>
        <taxon>Bacillati</taxon>
        <taxon>Bacillota</taxon>
        <taxon>Bacilli</taxon>
        <taxon>Bacillales</taxon>
        <taxon>Paenibacillaceae</taxon>
        <taxon>Paenibacillus</taxon>
    </lineage>
</organism>
<evidence type="ECO:0000256" key="2">
    <source>
        <dbReference type="ARBA" id="ARBA00022475"/>
    </source>
</evidence>
<dbReference type="GO" id="GO:0000166">
    <property type="term" value="F:nucleotide binding"/>
    <property type="evidence" value="ECO:0007669"/>
    <property type="project" value="UniProtKB-KW"/>
</dbReference>
<dbReference type="GO" id="GO:0005886">
    <property type="term" value="C:plasma membrane"/>
    <property type="evidence" value="ECO:0007669"/>
    <property type="project" value="UniProtKB-SubCell"/>
</dbReference>
<evidence type="ECO:0000256" key="7">
    <source>
        <dbReference type="ARBA" id="ARBA00023136"/>
    </source>
</evidence>
<evidence type="ECO:0000313" key="10">
    <source>
        <dbReference type="EMBL" id="GAS80369.1"/>
    </source>
</evidence>
<evidence type="ECO:0000256" key="1">
    <source>
        <dbReference type="ARBA" id="ARBA00004236"/>
    </source>
</evidence>
<keyword evidence="7 8" id="KW-0472">Membrane</keyword>
<reference evidence="10 11" key="1">
    <citation type="journal article" date="2016" name="Genome Announc.">
        <title>Draft Genome Sequence of Paenibacillus amylolyticus Heshi-A3, Isolated from Fermented Rice Bran in a Japanese Fermented Seafood Dish.</title>
        <authorList>
            <person name="Akuzawa S."/>
            <person name="Nagaoka J."/>
            <person name="Kanekatsu M."/>
            <person name="Kubota E."/>
            <person name="Ohtake R."/>
            <person name="Suzuki T."/>
            <person name="Kanesaki Y."/>
        </authorList>
    </citation>
    <scope>NUCLEOTIDE SEQUENCE [LARGE SCALE GENOMIC DNA]</scope>
    <source>
        <strain evidence="10 11">Heshi-A3</strain>
    </source>
</reference>
<dbReference type="GO" id="GO:0051607">
    <property type="term" value="P:defense response to virus"/>
    <property type="evidence" value="ECO:0007669"/>
    <property type="project" value="UniProtKB-KW"/>
</dbReference>
<comment type="subcellular location">
    <subcellularLocation>
        <location evidence="1">Cell membrane</location>
    </subcellularLocation>
</comment>
<feature type="transmembrane region" description="Helical" evidence="8">
    <location>
        <begin position="164"/>
        <end position="181"/>
    </location>
</feature>
<reference evidence="11" key="2">
    <citation type="submission" date="2016-01" db="EMBL/GenBank/DDBJ databases">
        <title>Draft Genome Sequence of Paenibacillus amylolyticus Heshi-A3 that Was Isolated from Fermented Rice Bran with Aging Salted Mackerel, Which Was Named Heshiko as Traditional Fermented Seafood in Japan.</title>
        <authorList>
            <person name="Akuzawa S."/>
            <person name="Nakagawa J."/>
            <person name="Kanekatsu T."/>
            <person name="Kubota E."/>
            <person name="Ohtake R."/>
            <person name="Suzuki T."/>
            <person name="Kanesaki Y."/>
        </authorList>
    </citation>
    <scope>NUCLEOTIDE SEQUENCE [LARGE SCALE GENOMIC DNA]</scope>
    <source>
        <strain evidence="11">Heshi-A3</strain>
    </source>
</reference>
<evidence type="ECO:0000256" key="4">
    <source>
        <dbReference type="ARBA" id="ARBA00022741"/>
    </source>
</evidence>
<comment type="caution">
    <text evidence="10">The sequence shown here is derived from an EMBL/GenBank/DDBJ whole genome shotgun (WGS) entry which is preliminary data.</text>
</comment>
<keyword evidence="4" id="KW-0547">Nucleotide-binding</keyword>
<gene>
    <name evidence="10" type="ORF">PAHA3_0439</name>
</gene>
<dbReference type="RefSeq" id="WP_062833261.1">
    <property type="nucleotide sequence ID" value="NZ_BCNV01000001.1"/>
</dbReference>
<evidence type="ECO:0000259" key="9">
    <source>
        <dbReference type="Pfam" id="PF18967"/>
    </source>
</evidence>
<feature type="domain" description="Pycsar effector protein" evidence="9">
    <location>
        <begin position="17"/>
        <end position="181"/>
    </location>
</feature>
<evidence type="ECO:0000256" key="3">
    <source>
        <dbReference type="ARBA" id="ARBA00022692"/>
    </source>
</evidence>
<keyword evidence="2" id="KW-1003">Cell membrane</keyword>
<keyword evidence="6" id="KW-0051">Antiviral defense</keyword>
<dbReference type="EMBL" id="BCNV01000001">
    <property type="protein sequence ID" value="GAS80369.1"/>
    <property type="molecule type" value="Genomic_DNA"/>
</dbReference>
<keyword evidence="3 8" id="KW-0812">Transmembrane</keyword>
<feature type="transmembrane region" description="Helical" evidence="8">
    <location>
        <begin position="73"/>
        <end position="98"/>
    </location>
</feature>
<keyword evidence="5 8" id="KW-1133">Transmembrane helix</keyword>
<proteinExistence type="predicted"/>
<evidence type="ECO:0000256" key="6">
    <source>
        <dbReference type="ARBA" id="ARBA00023118"/>
    </source>
</evidence>
<evidence type="ECO:0000256" key="5">
    <source>
        <dbReference type="ARBA" id="ARBA00022989"/>
    </source>
</evidence>
<sequence>MSEDFGKENSMTNSTFALESLKNIQELIRFTDTKASALLVAYGLILTVFMETAKKMSFSNIAKMDIYDTLLPMLVLIVGILLVILLVYQLYFIIIQVLKPRLSMNYKVNEHSIFYFEHVASMKKSDVLDRYLTANETDMVEEIVGQIYEVSKIMKIKTHRLKKAMEYLFVNLVLLLLYIFLSSF</sequence>
<dbReference type="AlphaFoldDB" id="A0A100VIG0"/>
<name>A0A100VIG0_PAEAM</name>
<accession>A0A100VIG0</accession>
<dbReference type="Proteomes" id="UP000069697">
    <property type="component" value="Unassembled WGS sequence"/>
</dbReference>
<feature type="transmembrane region" description="Helical" evidence="8">
    <location>
        <begin position="35"/>
        <end position="53"/>
    </location>
</feature>
<evidence type="ECO:0000313" key="11">
    <source>
        <dbReference type="Proteomes" id="UP000069697"/>
    </source>
</evidence>
<dbReference type="Pfam" id="PF18967">
    <property type="entry name" value="PycTM"/>
    <property type="match status" value="1"/>
</dbReference>
<evidence type="ECO:0000256" key="8">
    <source>
        <dbReference type="SAM" id="Phobius"/>
    </source>
</evidence>
<protein>
    <recommendedName>
        <fullName evidence="9">Pycsar effector protein domain-containing protein</fullName>
    </recommendedName>
</protein>
<dbReference type="InterPro" id="IPR043760">
    <property type="entry name" value="PycTM_dom"/>
</dbReference>